<reference evidence="9 10" key="1">
    <citation type="submission" date="2016-10" db="EMBL/GenBank/DDBJ databases">
        <authorList>
            <person name="de Groot N.N."/>
        </authorList>
    </citation>
    <scope>NUCLEOTIDE SEQUENCE [LARGE SCALE GENOMIC DNA]</scope>
    <source>
        <strain evidence="9 10">CGMCC 4.2023</strain>
    </source>
</reference>
<feature type="compositionally biased region" description="Low complexity" evidence="6">
    <location>
        <begin position="486"/>
        <end position="505"/>
    </location>
</feature>
<feature type="binding site" evidence="5">
    <location>
        <position position="60"/>
    </location>
    <ligand>
        <name>ATP</name>
        <dbReference type="ChEBI" id="CHEBI:30616"/>
    </ligand>
</feature>
<dbReference type="Proteomes" id="UP000236754">
    <property type="component" value="Unassembled WGS sequence"/>
</dbReference>
<dbReference type="SMART" id="SM00220">
    <property type="entry name" value="S_TKc"/>
    <property type="match status" value="1"/>
</dbReference>
<feature type="region of interest" description="Disordered" evidence="6">
    <location>
        <begin position="394"/>
        <end position="442"/>
    </location>
</feature>
<dbReference type="AlphaFoldDB" id="A0A1H6BX17"/>
<evidence type="ECO:0000256" key="4">
    <source>
        <dbReference type="ARBA" id="ARBA00022840"/>
    </source>
</evidence>
<keyword evidence="4 5" id="KW-0067">ATP-binding</keyword>
<evidence type="ECO:0000313" key="10">
    <source>
        <dbReference type="Proteomes" id="UP000236754"/>
    </source>
</evidence>
<evidence type="ECO:0000256" key="5">
    <source>
        <dbReference type="PROSITE-ProRule" id="PRU10141"/>
    </source>
</evidence>
<accession>A0A1H6BX17</accession>
<dbReference type="PANTHER" id="PTHR43289">
    <property type="entry name" value="MITOGEN-ACTIVATED PROTEIN KINASE KINASE KINASE 20-RELATED"/>
    <property type="match status" value="1"/>
</dbReference>
<feature type="region of interest" description="Disordered" evidence="6">
    <location>
        <begin position="309"/>
        <end position="381"/>
    </location>
</feature>
<evidence type="ECO:0000256" key="7">
    <source>
        <dbReference type="SAM" id="Phobius"/>
    </source>
</evidence>
<evidence type="ECO:0000313" key="9">
    <source>
        <dbReference type="EMBL" id="SEG65239.1"/>
    </source>
</evidence>
<dbReference type="CDD" id="cd14014">
    <property type="entry name" value="STKc_PknB_like"/>
    <property type="match status" value="1"/>
</dbReference>
<dbReference type="PROSITE" id="PS50011">
    <property type="entry name" value="PROTEIN_KINASE_DOM"/>
    <property type="match status" value="1"/>
</dbReference>
<evidence type="ECO:0000256" key="6">
    <source>
        <dbReference type="SAM" id="MobiDB-lite"/>
    </source>
</evidence>
<dbReference type="EMBL" id="FNVU01000007">
    <property type="protein sequence ID" value="SEG65239.1"/>
    <property type="molecule type" value="Genomic_DNA"/>
</dbReference>
<keyword evidence="10" id="KW-1185">Reference proteome</keyword>
<dbReference type="Gene3D" id="1.10.510.10">
    <property type="entry name" value="Transferase(Phosphotransferase) domain 1"/>
    <property type="match status" value="1"/>
</dbReference>
<evidence type="ECO:0000256" key="2">
    <source>
        <dbReference type="ARBA" id="ARBA00022741"/>
    </source>
</evidence>
<protein>
    <submittedName>
        <fullName evidence="9">Serine/threonine protein kinase</fullName>
    </submittedName>
</protein>
<feature type="region of interest" description="Disordered" evidence="6">
    <location>
        <begin position="474"/>
        <end position="521"/>
    </location>
</feature>
<feature type="compositionally biased region" description="Low complexity" evidence="6">
    <location>
        <begin position="321"/>
        <end position="338"/>
    </location>
</feature>
<keyword evidence="7" id="KW-0472">Membrane</keyword>
<dbReference type="PROSITE" id="PS00107">
    <property type="entry name" value="PROTEIN_KINASE_ATP"/>
    <property type="match status" value="1"/>
</dbReference>
<dbReference type="OrthoDB" id="9762169at2"/>
<dbReference type="InterPro" id="IPR017441">
    <property type="entry name" value="Protein_kinase_ATP_BS"/>
</dbReference>
<keyword evidence="9" id="KW-0723">Serine/threonine-protein kinase</keyword>
<keyword evidence="3 9" id="KW-0418">Kinase</keyword>
<feature type="domain" description="Protein kinase" evidence="8">
    <location>
        <begin position="32"/>
        <end position="296"/>
    </location>
</feature>
<dbReference type="GO" id="GO:0004674">
    <property type="term" value="F:protein serine/threonine kinase activity"/>
    <property type="evidence" value="ECO:0007669"/>
    <property type="project" value="UniProtKB-KW"/>
</dbReference>
<keyword evidence="2 5" id="KW-0547">Nucleotide-binding</keyword>
<dbReference type="SUPFAM" id="SSF56112">
    <property type="entry name" value="Protein kinase-like (PK-like)"/>
    <property type="match status" value="1"/>
</dbReference>
<evidence type="ECO:0000256" key="3">
    <source>
        <dbReference type="ARBA" id="ARBA00022777"/>
    </source>
</evidence>
<name>A0A1H6BX17_9ACTN</name>
<dbReference type="PANTHER" id="PTHR43289:SF34">
    <property type="entry name" value="SERINE_THREONINE-PROTEIN KINASE YBDM-RELATED"/>
    <property type="match status" value="1"/>
</dbReference>
<feature type="compositionally biased region" description="Pro residues" evidence="6">
    <location>
        <begin position="339"/>
        <end position="357"/>
    </location>
</feature>
<gene>
    <name evidence="9" type="ORF">SAMN05216223_107323</name>
</gene>
<dbReference type="InterPro" id="IPR000719">
    <property type="entry name" value="Prot_kinase_dom"/>
</dbReference>
<dbReference type="InterPro" id="IPR011009">
    <property type="entry name" value="Kinase-like_dom_sf"/>
</dbReference>
<keyword evidence="7" id="KW-0812">Transmembrane</keyword>
<feature type="transmembrane region" description="Helical" evidence="7">
    <location>
        <begin position="447"/>
        <end position="467"/>
    </location>
</feature>
<dbReference type="Pfam" id="PF00069">
    <property type="entry name" value="Pkinase"/>
    <property type="match status" value="1"/>
</dbReference>
<organism evidence="9 10">
    <name type="scientific">Actinacidiphila yanglinensis</name>
    <dbReference type="NCBI Taxonomy" id="310779"/>
    <lineage>
        <taxon>Bacteria</taxon>
        <taxon>Bacillati</taxon>
        <taxon>Actinomycetota</taxon>
        <taxon>Actinomycetes</taxon>
        <taxon>Kitasatosporales</taxon>
        <taxon>Streptomycetaceae</taxon>
        <taxon>Actinacidiphila</taxon>
    </lineage>
</organism>
<evidence type="ECO:0000259" key="8">
    <source>
        <dbReference type="PROSITE" id="PS50011"/>
    </source>
</evidence>
<dbReference type="PROSITE" id="PS00108">
    <property type="entry name" value="PROTEIN_KINASE_ST"/>
    <property type="match status" value="1"/>
</dbReference>
<dbReference type="RefSeq" id="WP_103887026.1">
    <property type="nucleotide sequence ID" value="NZ_FNVU01000007.1"/>
</dbReference>
<evidence type="ECO:0000256" key="1">
    <source>
        <dbReference type="ARBA" id="ARBA00022679"/>
    </source>
</evidence>
<dbReference type="GO" id="GO:0005524">
    <property type="term" value="F:ATP binding"/>
    <property type="evidence" value="ECO:0007669"/>
    <property type="project" value="UniProtKB-UniRule"/>
</dbReference>
<dbReference type="Gene3D" id="3.30.200.20">
    <property type="entry name" value="Phosphorylase Kinase, domain 1"/>
    <property type="match status" value="1"/>
</dbReference>
<keyword evidence="7" id="KW-1133">Transmembrane helix</keyword>
<sequence length="638" mass="64883">MRAGDTGDNGANGANNVFEPLEEGAPRALGDYRLAARLGAGGMGKVYLSYTPAGRPVAVKVIRPELAEDPEFRQRFRQEVAAAGRVQGLYTAPVLDSDTEGPVPWLATAFVQGPSLAAAVASHGVLPVPTVLLLTAGAAEALQAVHAAGLVHRDLKPSNVLLAADGPRVIDFGIARAADATALTGSGVTVGTPAFMSPEQAAGRKITPATDIFALGAVAAYAAAGAPAFGEGSSHAVLYRIVHEEPDLTGVPDVLRPLVVRCLAKDPAERPGLDEVVAMCRAAAEGGELVRTEQWLPAAVAADITAHHVPARSTTRPDVVTPIPTAPATPASPATAAAPPAPAGPPVPTAPPTPAGPPQDVAGAPTHAAGPQYGGAPTYTTPAYPASTAGYGYPAAAQGRQNPHGPQTPYPGAVPAPGGYGSGPYGSGTHPVGPGTGAGGPGRKKRWLVPAGVLGAVLLLGIALVAVHALNSHKKTGDDASGAQHGTAKATGGGTATSRAPSGTAQPVGPEPETHKGVNLPDSYHLEFADNPLTPKYNNLDDFYYGCDDKCVYGSYNTKLVLLDTGEKGSLEACRADTRYTTQISEARLAAGSQICATTQDGIVALLTYRGHSPSSSPSEYSTFDVTVWRNAVKSDND</sequence>
<keyword evidence="1" id="KW-0808">Transferase</keyword>
<proteinExistence type="predicted"/>
<dbReference type="InterPro" id="IPR008271">
    <property type="entry name" value="Ser/Thr_kinase_AS"/>
</dbReference>